<keyword evidence="3" id="KW-1185">Reference proteome</keyword>
<sequence>MPRYDTTHQSLGASLASVAVLAGIFAWILGWFVPDQPVYRVNTAQETTVTPDVVRFRAPARVQVSALPPAP</sequence>
<evidence type="ECO:0000256" key="1">
    <source>
        <dbReference type="SAM" id="Phobius"/>
    </source>
</evidence>
<dbReference type="RefSeq" id="WP_043744123.1">
    <property type="nucleotide sequence ID" value="NZ_AQQX01000001.1"/>
</dbReference>
<comment type="caution">
    <text evidence="2">The sequence shown here is derived from an EMBL/GenBank/DDBJ whole genome shotgun (WGS) entry which is preliminary data.</text>
</comment>
<dbReference type="AlphaFoldDB" id="A0A0A0EJ92"/>
<keyword evidence="1" id="KW-1133">Transmembrane helix</keyword>
<dbReference type="Proteomes" id="UP000030004">
    <property type="component" value="Unassembled WGS sequence"/>
</dbReference>
<accession>A0A0A0EJ92</accession>
<proteinExistence type="predicted"/>
<evidence type="ECO:0000313" key="3">
    <source>
        <dbReference type="Proteomes" id="UP000030004"/>
    </source>
</evidence>
<dbReference type="STRING" id="1461694.ATO9_01570"/>
<reference evidence="2 3" key="1">
    <citation type="journal article" date="2015" name="Antonie Van Leeuwenhoek">
        <title>Pseudooceanicola atlanticus gen. nov. sp. nov., isolated from surface seawater of the Atlantic Ocean and reclassification of Oceanicola batsensis, Oceanicola marinus, Oceanicola nitratireducens, Oceanicola nanhaiensis, Oceanicola antarcticus and Oceanicola flagellatus, as Pseudooceanicola batsensis comb. nov., Pseudooceanicola marinus comb. nov., Pseudooceanicola nitratireducens comb. nov., Pseudooceanicola nanhaiensis comb. nov., Pseudooceanicola antarcticus comb. nov., and Pseudooceanicola flagellatus comb. nov.</title>
        <authorList>
            <person name="Lai Q."/>
            <person name="Li G."/>
            <person name="Liu X."/>
            <person name="Du Y."/>
            <person name="Sun F."/>
            <person name="Shao Z."/>
        </authorList>
    </citation>
    <scope>NUCLEOTIDE SEQUENCE [LARGE SCALE GENOMIC DNA]</scope>
    <source>
        <strain evidence="2 3">22II-s11g</strain>
    </source>
</reference>
<feature type="transmembrane region" description="Helical" evidence="1">
    <location>
        <begin position="12"/>
        <end position="33"/>
    </location>
</feature>
<keyword evidence="1" id="KW-0812">Transmembrane</keyword>
<dbReference type="EMBL" id="AQQX01000001">
    <property type="protein sequence ID" value="KGM50218.1"/>
    <property type="molecule type" value="Genomic_DNA"/>
</dbReference>
<name>A0A0A0EJ92_9RHOB</name>
<keyword evidence="1" id="KW-0472">Membrane</keyword>
<protein>
    <submittedName>
        <fullName evidence="2">Uncharacterized protein</fullName>
    </submittedName>
</protein>
<organism evidence="2 3">
    <name type="scientific">Pseudooceanicola atlanticus</name>
    <dbReference type="NCBI Taxonomy" id="1461694"/>
    <lineage>
        <taxon>Bacteria</taxon>
        <taxon>Pseudomonadati</taxon>
        <taxon>Pseudomonadota</taxon>
        <taxon>Alphaproteobacteria</taxon>
        <taxon>Rhodobacterales</taxon>
        <taxon>Paracoccaceae</taxon>
        <taxon>Pseudooceanicola</taxon>
    </lineage>
</organism>
<gene>
    <name evidence="2" type="ORF">ATO9_01570</name>
</gene>
<evidence type="ECO:0000313" key="2">
    <source>
        <dbReference type="EMBL" id="KGM50218.1"/>
    </source>
</evidence>